<keyword evidence="1" id="KW-0732">Signal</keyword>
<evidence type="ECO:0000256" key="1">
    <source>
        <dbReference type="SAM" id="SignalP"/>
    </source>
</evidence>
<name>A0A7I4Z4F6_HAECO</name>
<evidence type="ECO:0000313" key="4">
    <source>
        <dbReference type="WBParaSite" id="HCON_00187865-00002"/>
    </source>
</evidence>
<evidence type="ECO:0000313" key="2">
    <source>
        <dbReference type="Proteomes" id="UP000025227"/>
    </source>
</evidence>
<protein>
    <submittedName>
        <fullName evidence="3 4">Conserved membrane protein</fullName>
    </submittedName>
</protein>
<dbReference type="Proteomes" id="UP000025227">
    <property type="component" value="Unplaced"/>
</dbReference>
<accession>A0A7I4Z4F6</accession>
<evidence type="ECO:0000313" key="3">
    <source>
        <dbReference type="WBParaSite" id="HCON_00187865-00001"/>
    </source>
</evidence>
<dbReference type="WBParaSite" id="HCON_00187865-00001">
    <property type="protein sequence ID" value="HCON_00187865-00001"/>
    <property type="gene ID" value="HCON_00187865"/>
</dbReference>
<keyword evidence="2" id="KW-1185">Reference proteome</keyword>
<reference evidence="3 4" key="1">
    <citation type="submission" date="2020-12" db="UniProtKB">
        <authorList>
            <consortium name="WormBaseParasite"/>
        </authorList>
    </citation>
    <scope>IDENTIFICATION</scope>
    <source>
        <strain evidence="3 4">MHco3</strain>
    </source>
</reference>
<organism evidence="2 3">
    <name type="scientific">Haemonchus contortus</name>
    <name type="common">Barber pole worm</name>
    <dbReference type="NCBI Taxonomy" id="6289"/>
    <lineage>
        <taxon>Eukaryota</taxon>
        <taxon>Metazoa</taxon>
        <taxon>Ecdysozoa</taxon>
        <taxon>Nematoda</taxon>
        <taxon>Chromadorea</taxon>
        <taxon>Rhabditida</taxon>
        <taxon>Rhabditina</taxon>
        <taxon>Rhabditomorpha</taxon>
        <taxon>Strongyloidea</taxon>
        <taxon>Trichostrongylidae</taxon>
        <taxon>Haemonchus</taxon>
    </lineage>
</organism>
<dbReference type="AlphaFoldDB" id="A0A7I4Z4F6"/>
<sequence length="44" mass="4703">MPSLVISTVLVITITVVHLLTSSQKAADPSRQEETCPILEPGDL</sequence>
<feature type="signal peptide" evidence="1">
    <location>
        <begin position="1"/>
        <end position="19"/>
    </location>
</feature>
<dbReference type="WBParaSite" id="HCON_00187865-00002">
    <property type="protein sequence ID" value="HCON_00187865-00002"/>
    <property type="gene ID" value="HCON_00187865"/>
</dbReference>
<proteinExistence type="predicted"/>
<feature type="chain" id="PRO_5044657826" evidence="1">
    <location>
        <begin position="20"/>
        <end position="44"/>
    </location>
</feature>